<dbReference type="SUPFAM" id="SSF46458">
    <property type="entry name" value="Globin-like"/>
    <property type="match status" value="1"/>
</dbReference>
<sequence length="129" mass="15264">MTTAQILTFDDIKLLVDTFYNRIQADELLGPIFNERIKDNWPVHLEKMYRFWQTVLLEEYTYNGRPFPPHAQLPVGAEHFNQWLALFIQTVDELFTGDKATEAKWRAGKMAKMFQHKIAYLKNNPFNIV</sequence>
<name>A0ABW2ZDN9_9SPHI</name>
<proteinExistence type="predicted"/>
<dbReference type="EMBL" id="JBHTIA010000003">
    <property type="protein sequence ID" value="MFD0764301.1"/>
    <property type="molecule type" value="Genomic_DNA"/>
</dbReference>
<keyword evidence="6" id="KW-1185">Reference proteome</keyword>
<evidence type="ECO:0000313" key="5">
    <source>
        <dbReference type="EMBL" id="MFD0764301.1"/>
    </source>
</evidence>
<keyword evidence="4" id="KW-0408">Iron</keyword>
<evidence type="ECO:0000256" key="3">
    <source>
        <dbReference type="ARBA" id="ARBA00022723"/>
    </source>
</evidence>
<evidence type="ECO:0000256" key="4">
    <source>
        <dbReference type="ARBA" id="ARBA00023004"/>
    </source>
</evidence>
<comment type="caution">
    <text evidence="5">The sequence shown here is derived from an EMBL/GenBank/DDBJ whole genome shotgun (WGS) entry which is preliminary data.</text>
</comment>
<reference evidence="6" key="1">
    <citation type="journal article" date="2019" name="Int. J. Syst. Evol. Microbiol.">
        <title>The Global Catalogue of Microorganisms (GCM) 10K type strain sequencing project: providing services to taxonomists for standard genome sequencing and annotation.</title>
        <authorList>
            <consortium name="The Broad Institute Genomics Platform"/>
            <consortium name="The Broad Institute Genome Sequencing Center for Infectious Disease"/>
            <person name="Wu L."/>
            <person name="Ma J."/>
        </authorList>
    </citation>
    <scope>NUCLEOTIDE SEQUENCE [LARGE SCALE GENOMIC DNA]</scope>
    <source>
        <strain evidence="6">CCUG 60742</strain>
    </source>
</reference>
<keyword evidence="1" id="KW-0813">Transport</keyword>
<keyword evidence="3" id="KW-0479">Metal-binding</keyword>
<organism evidence="5 6">
    <name type="scientific">Mucilaginibacter lutimaris</name>
    <dbReference type="NCBI Taxonomy" id="931629"/>
    <lineage>
        <taxon>Bacteria</taxon>
        <taxon>Pseudomonadati</taxon>
        <taxon>Bacteroidota</taxon>
        <taxon>Sphingobacteriia</taxon>
        <taxon>Sphingobacteriales</taxon>
        <taxon>Sphingobacteriaceae</taxon>
        <taxon>Mucilaginibacter</taxon>
    </lineage>
</organism>
<dbReference type="InterPro" id="IPR009050">
    <property type="entry name" value="Globin-like_sf"/>
</dbReference>
<gene>
    <name evidence="5" type="ORF">ACFQZI_05520</name>
</gene>
<keyword evidence="2" id="KW-0349">Heme</keyword>
<dbReference type="Proteomes" id="UP001597073">
    <property type="component" value="Unassembled WGS sequence"/>
</dbReference>
<dbReference type="Gene3D" id="1.10.490.10">
    <property type="entry name" value="Globins"/>
    <property type="match status" value="1"/>
</dbReference>
<evidence type="ECO:0000313" key="6">
    <source>
        <dbReference type="Proteomes" id="UP001597073"/>
    </source>
</evidence>
<dbReference type="RefSeq" id="WP_377139483.1">
    <property type="nucleotide sequence ID" value="NZ_JBHTIA010000003.1"/>
</dbReference>
<dbReference type="InterPro" id="IPR001486">
    <property type="entry name" value="Hemoglobin_trunc"/>
</dbReference>
<dbReference type="InterPro" id="IPR012292">
    <property type="entry name" value="Globin/Proto"/>
</dbReference>
<protein>
    <submittedName>
        <fullName evidence="5">Group III truncated hemoglobin</fullName>
    </submittedName>
</protein>
<dbReference type="Pfam" id="PF01152">
    <property type="entry name" value="Bac_globin"/>
    <property type="match status" value="1"/>
</dbReference>
<dbReference type="CDD" id="cd08916">
    <property type="entry name" value="TrHb3_P"/>
    <property type="match status" value="1"/>
</dbReference>
<evidence type="ECO:0000256" key="2">
    <source>
        <dbReference type="ARBA" id="ARBA00022617"/>
    </source>
</evidence>
<accession>A0ABW2ZDN9</accession>
<evidence type="ECO:0000256" key="1">
    <source>
        <dbReference type="ARBA" id="ARBA00022448"/>
    </source>
</evidence>